<proteinExistence type="predicted"/>
<evidence type="ECO:0000313" key="2">
    <source>
        <dbReference type="EMBL" id="QDT93623.1"/>
    </source>
</evidence>
<dbReference type="PANTHER" id="PTHR33930">
    <property type="entry name" value="ALKYL HYDROPEROXIDE REDUCTASE AHPD"/>
    <property type="match status" value="1"/>
</dbReference>
<dbReference type="OrthoDB" id="9806086at2"/>
<evidence type="ECO:0000259" key="1">
    <source>
        <dbReference type="Pfam" id="PF02627"/>
    </source>
</evidence>
<name>A0A517VKT1_9PLAN</name>
<evidence type="ECO:0000313" key="3">
    <source>
        <dbReference type="Proteomes" id="UP000316855"/>
    </source>
</evidence>
<gene>
    <name evidence="2" type="ORF">Pan161_53040</name>
</gene>
<dbReference type="InterPro" id="IPR004675">
    <property type="entry name" value="AhpD_core"/>
</dbReference>
<feature type="domain" description="Carboxymuconolactone decarboxylase-like" evidence="1">
    <location>
        <begin position="27"/>
        <end position="104"/>
    </location>
</feature>
<keyword evidence="3" id="KW-1185">Reference proteome</keyword>
<dbReference type="PANTHER" id="PTHR33930:SF2">
    <property type="entry name" value="BLR3452 PROTEIN"/>
    <property type="match status" value="1"/>
</dbReference>
<dbReference type="Gene3D" id="1.20.1290.10">
    <property type="entry name" value="AhpD-like"/>
    <property type="match status" value="1"/>
</dbReference>
<dbReference type="Pfam" id="PF02627">
    <property type="entry name" value="CMD"/>
    <property type="match status" value="1"/>
</dbReference>
<dbReference type="Proteomes" id="UP000316855">
    <property type="component" value="Chromosome"/>
</dbReference>
<reference evidence="2 3" key="1">
    <citation type="submission" date="2019-02" db="EMBL/GenBank/DDBJ databases">
        <title>Deep-cultivation of Planctomycetes and their phenomic and genomic characterization uncovers novel biology.</title>
        <authorList>
            <person name="Wiegand S."/>
            <person name="Jogler M."/>
            <person name="Boedeker C."/>
            <person name="Pinto D."/>
            <person name="Vollmers J."/>
            <person name="Rivas-Marin E."/>
            <person name="Kohn T."/>
            <person name="Peeters S.H."/>
            <person name="Heuer A."/>
            <person name="Rast P."/>
            <person name="Oberbeckmann S."/>
            <person name="Bunk B."/>
            <person name="Jeske O."/>
            <person name="Meyerdierks A."/>
            <person name="Storesund J.E."/>
            <person name="Kallscheuer N."/>
            <person name="Luecker S."/>
            <person name="Lage O.M."/>
            <person name="Pohl T."/>
            <person name="Merkel B.J."/>
            <person name="Hornburger P."/>
            <person name="Mueller R.-W."/>
            <person name="Bruemmer F."/>
            <person name="Labrenz M."/>
            <person name="Spormann A.M."/>
            <person name="Op den Camp H."/>
            <person name="Overmann J."/>
            <person name="Amann R."/>
            <person name="Jetten M.S.M."/>
            <person name="Mascher T."/>
            <person name="Medema M.H."/>
            <person name="Devos D.P."/>
            <person name="Kaster A.-K."/>
            <person name="Ovreas L."/>
            <person name="Rohde M."/>
            <person name="Galperin M.Y."/>
            <person name="Jogler C."/>
        </authorList>
    </citation>
    <scope>NUCLEOTIDE SEQUENCE [LARGE SCALE GENOMIC DNA]</scope>
    <source>
        <strain evidence="2 3">Pan161</strain>
    </source>
</reference>
<dbReference type="AlphaFoldDB" id="A0A517VKT1"/>
<accession>A0A517VKT1</accession>
<dbReference type="EMBL" id="CP036343">
    <property type="protein sequence ID" value="QDT93623.1"/>
    <property type="molecule type" value="Genomic_DNA"/>
</dbReference>
<dbReference type="GO" id="GO:0051920">
    <property type="term" value="F:peroxiredoxin activity"/>
    <property type="evidence" value="ECO:0007669"/>
    <property type="project" value="InterPro"/>
</dbReference>
<dbReference type="InterPro" id="IPR003779">
    <property type="entry name" value="CMD-like"/>
</dbReference>
<sequence length="116" mass="12761">MGEMRDKLKEVADLTHRLKEKYPTEINAFMSFMNKAEAGPALSSREKELINVGISVAGQCEWCIAVHVKHAIKAGASRDEIVEAGFMAVVMHGGPALMYLVPLMNALDEFLPEEDA</sequence>
<dbReference type="InterPro" id="IPR029032">
    <property type="entry name" value="AhpD-like"/>
</dbReference>
<protein>
    <submittedName>
        <fullName evidence="2">Carboxymuconolactone decarboxylase family protein</fullName>
    </submittedName>
</protein>
<dbReference type="KEGG" id="gax:Pan161_53040"/>
<dbReference type="NCBIfam" id="TIGR00778">
    <property type="entry name" value="ahpD_dom"/>
    <property type="match status" value="1"/>
</dbReference>
<organism evidence="2 3">
    <name type="scientific">Gimesia algae</name>
    <dbReference type="NCBI Taxonomy" id="2527971"/>
    <lineage>
        <taxon>Bacteria</taxon>
        <taxon>Pseudomonadati</taxon>
        <taxon>Planctomycetota</taxon>
        <taxon>Planctomycetia</taxon>
        <taxon>Planctomycetales</taxon>
        <taxon>Planctomycetaceae</taxon>
        <taxon>Gimesia</taxon>
    </lineage>
</organism>
<dbReference type="RefSeq" id="WP_145231610.1">
    <property type="nucleotide sequence ID" value="NZ_CP036343.1"/>
</dbReference>
<dbReference type="SUPFAM" id="SSF69118">
    <property type="entry name" value="AhpD-like"/>
    <property type="match status" value="1"/>
</dbReference>